<evidence type="ECO:0000256" key="2">
    <source>
        <dbReference type="ARBA" id="ARBA00023015"/>
    </source>
</evidence>
<dbReference type="InterPro" id="IPR036388">
    <property type="entry name" value="WH-like_DNA-bd_sf"/>
</dbReference>
<dbReference type="SUPFAM" id="SSF46785">
    <property type="entry name" value="Winged helix' DNA-binding domain"/>
    <property type="match status" value="1"/>
</dbReference>
<feature type="domain" description="HTH lysR-type" evidence="5">
    <location>
        <begin position="3"/>
        <end position="60"/>
    </location>
</feature>
<dbReference type="PRINTS" id="PR00039">
    <property type="entry name" value="HTHLYSR"/>
</dbReference>
<evidence type="ECO:0000256" key="3">
    <source>
        <dbReference type="ARBA" id="ARBA00023125"/>
    </source>
</evidence>
<dbReference type="FunFam" id="1.10.10.10:FF:000001">
    <property type="entry name" value="LysR family transcriptional regulator"/>
    <property type="match status" value="1"/>
</dbReference>
<evidence type="ECO:0000256" key="4">
    <source>
        <dbReference type="ARBA" id="ARBA00023163"/>
    </source>
</evidence>
<evidence type="ECO:0000313" key="6">
    <source>
        <dbReference type="EMBL" id="TPE61204.1"/>
    </source>
</evidence>
<dbReference type="AlphaFoldDB" id="A0A501XLQ3"/>
<dbReference type="Pfam" id="PF03466">
    <property type="entry name" value="LysR_substrate"/>
    <property type="match status" value="1"/>
</dbReference>
<keyword evidence="2" id="KW-0805">Transcription regulation</keyword>
<keyword evidence="7" id="KW-1185">Reference proteome</keyword>
<evidence type="ECO:0000259" key="5">
    <source>
        <dbReference type="PROSITE" id="PS50931"/>
    </source>
</evidence>
<dbReference type="CDD" id="cd08422">
    <property type="entry name" value="PBP2_CrgA_like"/>
    <property type="match status" value="1"/>
</dbReference>
<dbReference type="SUPFAM" id="SSF53850">
    <property type="entry name" value="Periplasmic binding protein-like II"/>
    <property type="match status" value="1"/>
</dbReference>
<keyword evidence="4" id="KW-0804">Transcription</keyword>
<dbReference type="Gene3D" id="3.40.190.290">
    <property type="match status" value="1"/>
</dbReference>
<dbReference type="GO" id="GO:0043565">
    <property type="term" value="F:sequence-specific DNA binding"/>
    <property type="evidence" value="ECO:0007669"/>
    <property type="project" value="TreeGrafter"/>
</dbReference>
<dbReference type="GO" id="GO:0006351">
    <property type="term" value="P:DNA-templated transcription"/>
    <property type="evidence" value="ECO:0007669"/>
    <property type="project" value="TreeGrafter"/>
</dbReference>
<organism evidence="6 7">
    <name type="scientific">Sandaracinobacter neustonicus</name>
    <dbReference type="NCBI Taxonomy" id="1715348"/>
    <lineage>
        <taxon>Bacteria</taxon>
        <taxon>Pseudomonadati</taxon>
        <taxon>Pseudomonadota</taxon>
        <taxon>Alphaproteobacteria</taxon>
        <taxon>Sphingomonadales</taxon>
        <taxon>Sphingosinicellaceae</taxon>
        <taxon>Sandaracinobacter</taxon>
    </lineage>
</organism>
<name>A0A501XLQ3_9SPHN</name>
<comment type="caution">
    <text evidence="6">The sequence shown here is derived from an EMBL/GenBank/DDBJ whole genome shotgun (WGS) entry which is preliminary data.</text>
</comment>
<protein>
    <submittedName>
        <fullName evidence="6">LysR family transcriptional regulator</fullName>
    </submittedName>
</protein>
<evidence type="ECO:0000313" key="7">
    <source>
        <dbReference type="Proteomes" id="UP000319897"/>
    </source>
</evidence>
<evidence type="ECO:0000256" key="1">
    <source>
        <dbReference type="ARBA" id="ARBA00009437"/>
    </source>
</evidence>
<dbReference type="PANTHER" id="PTHR30537">
    <property type="entry name" value="HTH-TYPE TRANSCRIPTIONAL REGULATOR"/>
    <property type="match status" value="1"/>
</dbReference>
<dbReference type="GO" id="GO:0003700">
    <property type="term" value="F:DNA-binding transcription factor activity"/>
    <property type="evidence" value="ECO:0007669"/>
    <property type="project" value="InterPro"/>
</dbReference>
<comment type="similarity">
    <text evidence="1">Belongs to the LysR transcriptional regulatory family.</text>
</comment>
<dbReference type="InterPro" id="IPR000847">
    <property type="entry name" value="LysR_HTH_N"/>
</dbReference>
<proteinExistence type="inferred from homology"/>
<dbReference type="RefSeq" id="WP_140928262.1">
    <property type="nucleotide sequence ID" value="NZ_VFSU01000024.1"/>
</dbReference>
<dbReference type="InterPro" id="IPR058163">
    <property type="entry name" value="LysR-type_TF_proteobact-type"/>
</dbReference>
<dbReference type="InterPro" id="IPR036390">
    <property type="entry name" value="WH_DNA-bd_sf"/>
</dbReference>
<dbReference type="EMBL" id="VFSU01000024">
    <property type="protein sequence ID" value="TPE61204.1"/>
    <property type="molecule type" value="Genomic_DNA"/>
</dbReference>
<dbReference type="PANTHER" id="PTHR30537:SF20">
    <property type="entry name" value="TRANSCRIPTIONAL REGULATORY PROTEIN"/>
    <property type="match status" value="1"/>
</dbReference>
<dbReference type="Gene3D" id="1.10.10.10">
    <property type="entry name" value="Winged helix-like DNA-binding domain superfamily/Winged helix DNA-binding domain"/>
    <property type="match status" value="1"/>
</dbReference>
<keyword evidence="3" id="KW-0238">DNA-binding</keyword>
<gene>
    <name evidence="6" type="ORF">FJQ54_09955</name>
</gene>
<dbReference type="InterPro" id="IPR005119">
    <property type="entry name" value="LysR_subst-bd"/>
</dbReference>
<reference evidence="6 7" key="1">
    <citation type="submission" date="2019-06" db="EMBL/GenBank/DDBJ databases">
        <authorList>
            <person name="Lee I."/>
            <person name="Jang G.I."/>
            <person name="Hwang C.Y."/>
        </authorList>
    </citation>
    <scope>NUCLEOTIDE SEQUENCE [LARGE SCALE GENOMIC DNA]</scope>
    <source>
        <strain evidence="6 7">PAMC 28131</strain>
    </source>
</reference>
<dbReference type="Pfam" id="PF00126">
    <property type="entry name" value="HTH_1"/>
    <property type="match status" value="1"/>
</dbReference>
<accession>A0A501XLQ3</accession>
<dbReference type="OrthoDB" id="9798121at2"/>
<dbReference type="Proteomes" id="UP000319897">
    <property type="component" value="Unassembled WGS sequence"/>
</dbReference>
<sequence length="302" mass="33577">MPIDWDKLRLFHAVASAGSFTEGARRLKLSQPALSRQVIALEEALGAKLFHRHARGLALTNEGEQLRSTTMRMAEEIERTRSSIEATRNRPTGEIKLTTTVSFGSSWLPVQLKEFLDLYPDIRVSLILSDEERDLARAEADCAIRFHKPHQADLIQRPLATIRHRLCASPEYLEALGEPQTPADLLDHRMIAYGPEAPAYLRSINWALELGHDGPPREPALSINNSFGVLQAVEAGAGIAALPSYLIRHSGKLKVLLPELQGAVFQTYFVYSSELRGSVRVAALRDFLIERMTPQNLGDLLG</sequence>
<dbReference type="PROSITE" id="PS50931">
    <property type="entry name" value="HTH_LYSR"/>
    <property type="match status" value="1"/>
</dbReference>